<protein>
    <submittedName>
        <fullName evidence="3">1B59 protein</fullName>
    </submittedName>
</protein>
<dbReference type="AlphaFoldDB" id="A0A7K4LRT8"/>
<feature type="non-terminal residue" evidence="3">
    <location>
        <position position="76"/>
    </location>
</feature>
<dbReference type="Gene3D" id="3.30.500.10">
    <property type="entry name" value="MHC class I-like antigen recognition-like"/>
    <property type="match status" value="1"/>
</dbReference>
<name>A0A7K4LRT8_9AVES</name>
<evidence type="ECO:0000259" key="2">
    <source>
        <dbReference type="Pfam" id="PF00129"/>
    </source>
</evidence>
<organism evidence="3 4">
    <name type="scientific">Crypturellus undulatus</name>
    <dbReference type="NCBI Taxonomy" id="48396"/>
    <lineage>
        <taxon>Eukaryota</taxon>
        <taxon>Metazoa</taxon>
        <taxon>Chordata</taxon>
        <taxon>Craniata</taxon>
        <taxon>Vertebrata</taxon>
        <taxon>Euteleostomi</taxon>
        <taxon>Archelosauria</taxon>
        <taxon>Archosauria</taxon>
        <taxon>Dinosauria</taxon>
        <taxon>Saurischia</taxon>
        <taxon>Theropoda</taxon>
        <taxon>Coelurosauria</taxon>
        <taxon>Aves</taxon>
        <taxon>Palaeognathae</taxon>
        <taxon>Tinamiformes</taxon>
        <taxon>Tinamidae</taxon>
        <taxon>Crypturellus</taxon>
    </lineage>
</organism>
<dbReference type="SUPFAM" id="SSF54452">
    <property type="entry name" value="MHC antigen-recognition domain"/>
    <property type="match status" value="1"/>
</dbReference>
<dbReference type="InterPro" id="IPR011162">
    <property type="entry name" value="MHC_I/II-like_Ag-recog"/>
</dbReference>
<dbReference type="PANTHER" id="PTHR16675">
    <property type="entry name" value="MHC CLASS I-RELATED"/>
    <property type="match status" value="1"/>
</dbReference>
<dbReference type="Pfam" id="PF00129">
    <property type="entry name" value="MHC_I"/>
    <property type="match status" value="1"/>
</dbReference>
<accession>A0A7K4LRT8</accession>
<keyword evidence="4" id="KW-1185">Reference proteome</keyword>
<proteinExistence type="predicted"/>
<evidence type="ECO:0000256" key="1">
    <source>
        <dbReference type="ARBA" id="ARBA00023180"/>
    </source>
</evidence>
<sequence>SLRYFYTAVTEPSGGQPAFVAVGEVDGETIDRYDSETQRDEPRAAWMLQEGQQYWDRNTQIFQADQQIFRNNLDIL</sequence>
<dbReference type="InterPro" id="IPR050208">
    <property type="entry name" value="MHC_class-I_related"/>
</dbReference>
<feature type="non-terminal residue" evidence="3">
    <location>
        <position position="1"/>
    </location>
</feature>
<dbReference type="Proteomes" id="UP000534426">
    <property type="component" value="Unassembled WGS sequence"/>
</dbReference>
<keyword evidence="1" id="KW-0325">Glycoprotein</keyword>
<evidence type="ECO:0000313" key="4">
    <source>
        <dbReference type="Proteomes" id="UP000534426"/>
    </source>
</evidence>
<dbReference type="EMBL" id="VWPW01022414">
    <property type="protein sequence ID" value="NWJ07421.1"/>
    <property type="molecule type" value="Genomic_DNA"/>
</dbReference>
<comment type="caution">
    <text evidence="3">The sequence shown here is derived from an EMBL/GenBank/DDBJ whole genome shotgun (WGS) entry which is preliminary data.</text>
</comment>
<reference evidence="3 4" key="1">
    <citation type="submission" date="2019-09" db="EMBL/GenBank/DDBJ databases">
        <title>Bird 10,000 Genomes (B10K) Project - Family phase.</title>
        <authorList>
            <person name="Zhang G."/>
        </authorList>
    </citation>
    <scope>NUCLEOTIDE SEQUENCE [LARGE SCALE GENOMIC DNA]</scope>
    <source>
        <strain evidence="3">B10K-MSB-37135</strain>
        <tissue evidence="3">Heart</tissue>
    </source>
</reference>
<gene>
    <name evidence="3" type="primary">Hlab</name>
    <name evidence="3" type="ORF">CRYUND_R15131</name>
</gene>
<feature type="domain" description="MHC class I-like antigen recognition-like" evidence="2">
    <location>
        <begin position="1"/>
        <end position="75"/>
    </location>
</feature>
<evidence type="ECO:0000313" key="3">
    <source>
        <dbReference type="EMBL" id="NWJ07421.1"/>
    </source>
</evidence>
<dbReference type="GO" id="GO:0006955">
    <property type="term" value="P:immune response"/>
    <property type="evidence" value="ECO:0007669"/>
    <property type="project" value="TreeGrafter"/>
</dbReference>
<dbReference type="GO" id="GO:0009897">
    <property type="term" value="C:external side of plasma membrane"/>
    <property type="evidence" value="ECO:0007669"/>
    <property type="project" value="TreeGrafter"/>
</dbReference>
<dbReference type="PANTHER" id="PTHR16675:SF235">
    <property type="entry name" value="SHKT DOMAIN-CONTAINING PROTEIN"/>
    <property type="match status" value="1"/>
</dbReference>
<dbReference type="GO" id="GO:0005615">
    <property type="term" value="C:extracellular space"/>
    <property type="evidence" value="ECO:0007669"/>
    <property type="project" value="TreeGrafter"/>
</dbReference>
<dbReference type="InterPro" id="IPR011161">
    <property type="entry name" value="MHC_I-like_Ag-recog"/>
</dbReference>
<dbReference type="InterPro" id="IPR037055">
    <property type="entry name" value="MHC_I-like_Ag-recog_sf"/>
</dbReference>